<gene>
    <name evidence="4" type="ORF">MQN93_17900</name>
</gene>
<dbReference type="RefSeq" id="WP_242710261.1">
    <property type="nucleotide sequence ID" value="NZ_JALDAX010000006.1"/>
</dbReference>
<dbReference type="CDD" id="cd03137">
    <property type="entry name" value="GATase1_AraC_1"/>
    <property type="match status" value="1"/>
</dbReference>
<dbReference type="InterPro" id="IPR018060">
    <property type="entry name" value="HTH_AraC"/>
</dbReference>
<proteinExistence type="predicted"/>
<keyword evidence="5" id="KW-1185">Reference proteome</keyword>
<dbReference type="PANTHER" id="PTHR43130:SF3">
    <property type="entry name" value="HTH-TYPE TRANSCRIPTIONAL REGULATOR RV1931C"/>
    <property type="match status" value="1"/>
</dbReference>
<dbReference type="InterPro" id="IPR029062">
    <property type="entry name" value="Class_I_gatase-like"/>
</dbReference>
<keyword evidence="2" id="KW-0804">Transcription</keyword>
<dbReference type="SMART" id="SM00342">
    <property type="entry name" value="HTH_ARAC"/>
    <property type="match status" value="1"/>
</dbReference>
<comment type="caution">
    <text evidence="4">The sequence shown here is derived from an EMBL/GenBank/DDBJ whole genome shotgun (WGS) entry which is preliminary data.</text>
</comment>
<dbReference type="Proteomes" id="UP001165270">
    <property type="component" value="Unassembled WGS sequence"/>
</dbReference>
<feature type="domain" description="HTH araC/xylS-type" evidence="3">
    <location>
        <begin position="235"/>
        <end position="333"/>
    </location>
</feature>
<dbReference type="SUPFAM" id="SSF46689">
    <property type="entry name" value="Homeodomain-like"/>
    <property type="match status" value="2"/>
</dbReference>
<name>A0ABS9XHS9_9ACTN</name>
<protein>
    <submittedName>
        <fullName evidence="4">Helix-turn-helix domain-containing protein</fullName>
    </submittedName>
</protein>
<keyword evidence="1" id="KW-0805">Transcription regulation</keyword>
<dbReference type="PANTHER" id="PTHR43130">
    <property type="entry name" value="ARAC-FAMILY TRANSCRIPTIONAL REGULATOR"/>
    <property type="match status" value="1"/>
</dbReference>
<dbReference type="Gene3D" id="1.10.10.60">
    <property type="entry name" value="Homeodomain-like"/>
    <property type="match status" value="1"/>
</dbReference>
<evidence type="ECO:0000256" key="1">
    <source>
        <dbReference type="ARBA" id="ARBA00023015"/>
    </source>
</evidence>
<dbReference type="SUPFAM" id="SSF52317">
    <property type="entry name" value="Class I glutamine amidotransferase-like"/>
    <property type="match status" value="1"/>
</dbReference>
<accession>A0ABS9XHS9</accession>
<evidence type="ECO:0000256" key="2">
    <source>
        <dbReference type="ARBA" id="ARBA00023163"/>
    </source>
</evidence>
<dbReference type="EMBL" id="JALDAX010000006">
    <property type="protein sequence ID" value="MCI3241595.1"/>
    <property type="molecule type" value="Genomic_DNA"/>
</dbReference>
<dbReference type="Gene3D" id="3.40.50.880">
    <property type="match status" value="1"/>
</dbReference>
<evidence type="ECO:0000259" key="3">
    <source>
        <dbReference type="PROSITE" id="PS01124"/>
    </source>
</evidence>
<dbReference type="Pfam" id="PF01965">
    <property type="entry name" value="DJ-1_PfpI"/>
    <property type="match status" value="1"/>
</dbReference>
<dbReference type="PROSITE" id="PS01124">
    <property type="entry name" value="HTH_ARAC_FAMILY_2"/>
    <property type="match status" value="1"/>
</dbReference>
<organism evidence="4 5">
    <name type="scientific">Streptomyces spinosisporus</name>
    <dbReference type="NCBI Taxonomy" id="2927582"/>
    <lineage>
        <taxon>Bacteria</taxon>
        <taxon>Bacillati</taxon>
        <taxon>Actinomycetota</taxon>
        <taxon>Actinomycetes</taxon>
        <taxon>Kitasatosporales</taxon>
        <taxon>Streptomycetaceae</taxon>
        <taxon>Streptomyces</taxon>
    </lineage>
</organism>
<evidence type="ECO:0000313" key="5">
    <source>
        <dbReference type="Proteomes" id="UP001165270"/>
    </source>
</evidence>
<dbReference type="InterPro" id="IPR052158">
    <property type="entry name" value="INH-QAR"/>
</dbReference>
<dbReference type="InterPro" id="IPR009057">
    <property type="entry name" value="Homeodomain-like_sf"/>
</dbReference>
<dbReference type="InterPro" id="IPR002818">
    <property type="entry name" value="DJ-1/PfpI"/>
</dbReference>
<reference evidence="4" key="1">
    <citation type="submission" date="2022-03" db="EMBL/GenBank/DDBJ databases">
        <title>Streptomyces 7R015 and 7R016 isolated from Barleria lupulina in Thailand.</title>
        <authorList>
            <person name="Kanchanasin P."/>
            <person name="Phongsopitanun W."/>
            <person name="Tanasupawat S."/>
        </authorList>
    </citation>
    <scope>NUCLEOTIDE SEQUENCE</scope>
    <source>
        <strain evidence="4">7R016</strain>
    </source>
</reference>
<sequence length="349" mass="36992">MHRVAVIAVDGVAGFDLIVPGQVFGTAHSVGKAPGALLGAPLYEVKVCGRPSELMVTGVGGADLFRLSALYDLAEAVDADTVVLPGMPMPGVEPAAGPAVATTAELAEVLRVVSAAYERGARVVAICSGAFVLARTGLLDGRRATCHWTDLAAFATNFPAVHVVPDVLYVQDGRLVTAAGAATGTDVCLHLIRQDFGSAVADDVARHFVATPQRDAAQAQLVVHKAPHPGGDSLEPTMRWMREHLGEPLTLADVATHAGVSPRTLNRRFREQAGTTPMQWRLRLRIHHAQELLETTTLSVDQIARHCGFGTAIALRQHFARLVHQSPLAYRRSVRANKNGSGNGSRSDG</sequence>
<dbReference type="Pfam" id="PF12833">
    <property type="entry name" value="HTH_18"/>
    <property type="match status" value="1"/>
</dbReference>
<evidence type="ECO:0000313" key="4">
    <source>
        <dbReference type="EMBL" id="MCI3241595.1"/>
    </source>
</evidence>